<name>A0A9X1TZ19_9SPHN</name>
<dbReference type="InterPro" id="IPR030395">
    <property type="entry name" value="GP_PDE_dom"/>
</dbReference>
<organism evidence="2 3">
    <name type="scientific">Sphingomonas cremea</name>
    <dbReference type="NCBI Taxonomy" id="2904799"/>
    <lineage>
        <taxon>Bacteria</taxon>
        <taxon>Pseudomonadati</taxon>
        <taxon>Pseudomonadota</taxon>
        <taxon>Alphaproteobacteria</taxon>
        <taxon>Sphingomonadales</taxon>
        <taxon>Sphingomonadaceae</taxon>
        <taxon>Sphingomonas</taxon>
    </lineage>
</organism>
<dbReference type="Pfam" id="PF03009">
    <property type="entry name" value="GDPD"/>
    <property type="match status" value="1"/>
</dbReference>
<keyword evidence="3" id="KW-1185">Reference proteome</keyword>
<dbReference type="PANTHER" id="PTHR43805">
    <property type="entry name" value="GLYCEROPHOSPHORYL DIESTER PHOSPHODIESTERASE"/>
    <property type="match status" value="1"/>
</dbReference>
<sequence>MKYWLGWAALLLAVAILLLTFVNASWLAPTPVGGVKLIAHRAVSQLFHHKGVSHGTCTANLILPPVHDYQENTARSMQAAARLGADIVEIDVAPTADGKIAVFHDWTVDCRTEGKGEVRTKTLAELQALDIGYGYTADGGKTFPFRGKRKDHIPSLEEALAALPNTPILFNFKGTDPREADQLAAALTAARRKVVERRDAFYGAAGPVERIRTHFPKAWATIKEQGKACTKDYLIYGWTSIIPESCRNGTIFVPLNYQWAFWGWPNRLIQRMQGVRARVIVIGNYGSDAGEGLTLPEQLGEIPSTFNGYVWVDDIWTVGPALRPGRDFRTQAQMDAAEAGLKRRRERLE</sequence>
<accession>A0A9X1TZ19</accession>
<dbReference type="InterPro" id="IPR017946">
    <property type="entry name" value="PLC-like_Pdiesterase_TIM-brl"/>
</dbReference>
<dbReference type="GO" id="GO:0006629">
    <property type="term" value="P:lipid metabolic process"/>
    <property type="evidence" value="ECO:0007669"/>
    <property type="project" value="InterPro"/>
</dbReference>
<dbReference type="Gene3D" id="3.20.20.190">
    <property type="entry name" value="Phosphatidylinositol (PI) phosphodiesterase"/>
    <property type="match status" value="1"/>
</dbReference>
<gene>
    <name evidence="2" type="ORF">LVY65_11620</name>
</gene>
<evidence type="ECO:0000313" key="3">
    <source>
        <dbReference type="Proteomes" id="UP001139410"/>
    </source>
</evidence>
<feature type="domain" description="GP-PDE" evidence="1">
    <location>
        <begin position="35"/>
        <end position="322"/>
    </location>
</feature>
<proteinExistence type="predicted"/>
<dbReference type="PANTHER" id="PTHR43805:SF1">
    <property type="entry name" value="GP-PDE DOMAIN-CONTAINING PROTEIN"/>
    <property type="match status" value="1"/>
</dbReference>
<dbReference type="EMBL" id="JAKFGM010000003">
    <property type="protein sequence ID" value="MCF2515708.1"/>
    <property type="molecule type" value="Genomic_DNA"/>
</dbReference>
<comment type="caution">
    <text evidence="2">The sequence shown here is derived from an EMBL/GenBank/DDBJ whole genome shotgun (WGS) entry which is preliminary data.</text>
</comment>
<dbReference type="SUPFAM" id="SSF51695">
    <property type="entry name" value="PLC-like phosphodiesterases"/>
    <property type="match status" value="1"/>
</dbReference>
<dbReference type="PROSITE" id="PS51704">
    <property type="entry name" value="GP_PDE"/>
    <property type="match status" value="1"/>
</dbReference>
<dbReference type="RefSeq" id="WP_235068420.1">
    <property type="nucleotide sequence ID" value="NZ_JAKFGM010000003.1"/>
</dbReference>
<protein>
    <submittedName>
        <fullName evidence="2">Glycerophosphodiester phosphodiesterase</fullName>
    </submittedName>
</protein>
<dbReference type="GO" id="GO:0008081">
    <property type="term" value="F:phosphoric diester hydrolase activity"/>
    <property type="evidence" value="ECO:0007669"/>
    <property type="project" value="InterPro"/>
</dbReference>
<reference evidence="2" key="1">
    <citation type="submission" date="2022-01" db="EMBL/GenBank/DDBJ databases">
        <authorList>
            <person name="Jo J.-H."/>
            <person name="Im W.-T."/>
        </authorList>
    </citation>
    <scope>NUCLEOTIDE SEQUENCE</scope>
    <source>
        <strain evidence="2">G124</strain>
    </source>
</reference>
<evidence type="ECO:0000313" key="2">
    <source>
        <dbReference type="EMBL" id="MCF2515708.1"/>
    </source>
</evidence>
<dbReference type="Proteomes" id="UP001139410">
    <property type="component" value="Unassembled WGS sequence"/>
</dbReference>
<dbReference type="AlphaFoldDB" id="A0A9X1TZ19"/>
<evidence type="ECO:0000259" key="1">
    <source>
        <dbReference type="PROSITE" id="PS51704"/>
    </source>
</evidence>